<feature type="region of interest" description="Disordered" evidence="1">
    <location>
        <begin position="62"/>
        <end position="127"/>
    </location>
</feature>
<keyword evidence="2" id="KW-1133">Transmembrane helix</keyword>
<dbReference type="AlphaFoldDB" id="A0A0H4XNL0"/>
<keyword evidence="4" id="KW-1185">Reference proteome</keyword>
<gene>
    <name evidence="3" type="ORF">A176_006879</name>
</gene>
<protein>
    <submittedName>
        <fullName evidence="3">Uncharacterized protein</fullName>
    </submittedName>
</protein>
<dbReference type="KEGG" id="mym:A176_006879"/>
<dbReference type="STRING" id="1297742.A176_006879"/>
<accession>A0A0H4XNL0</accession>
<dbReference type="Proteomes" id="UP000009026">
    <property type="component" value="Chromosome"/>
</dbReference>
<evidence type="ECO:0000313" key="4">
    <source>
        <dbReference type="Proteomes" id="UP000009026"/>
    </source>
</evidence>
<feature type="compositionally biased region" description="Pro residues" evidence="1">
    <location>
        <begin position="62"/>
        <end position="75"/>
    </location>
</feature>
<evidence type="ECO:0000256" key="2">
    <source>
        <dbReference type="SAM" id="Phobius"/>
    </source>
</evidence>
<feature type="transmembrane region" description="Helical" evidence="2">
    <location>
        <begin position="29"/>
        <end position="51"/>
    </location>
</feature>
<proteinExistence type="predicted"/>
<dbReference type="RefSeq" id="WP_002637694.1">
    <property type="nucleotide sequence ID" value="NZ_CP012109.1"/>
</dbReference>
<name>A0A0H4XNL0_9BACT</name>
<feature type="compositionally biased region" description="Low complexity" evidence="1">
    <location>
        <begin position="91"/>
        <end position="102"/>
    </location>
</feature>
<evidence type="ECO:0000313" key="3">
    <source>
        <dbReference type="EMBL" id="AKQ69967.1"/>
    </source>
</evidence>
<dbReference type="PATRIC" id="fig|1297742.4.peg.6979"/>
<feature type="compositionally biased region" description="Acidic residues" evidence="1">
    <location>
        <begin position="103"/>
        <end position="114"/>
    </location>
</feature>
<evidence type="ECO:0000256" key="1">
    <source>
        <dbReference type="SAM" id="MobiDB-lite"/>
    </source>
</evidence>
<dbReference type="eggNOG" id="ENOG50348BU">
    <property type="taxonomic scope" value="Bacteria"/>
</dbReference>
<feature type="region of interest" description="Disordered" evidence="1">
    <location>
        <begin position="170"/>
        <end position="194"/>
    </location>
</feature>
<dbReference type="EMBL" id="CP012109">
    <property type="protein sequence ID" value="AKQ69967.1"/>
    <property type="molecule type" value="Genomic_DNA"/>
</dbReference>
<keyword evidence="2" id="KW-0812">Transmembrane</keyword>
<reference evidence="3 4" key="1">
    <citation type="journal article" date="2016" name="PLoS ONE">
        <title>Complete Genome Sequence and Comparative Genomics of a Novel Myxobacterium Myxococcus hansupus.</title>
        <authorList>
            <person name="Sharma G."/>
            <person name="Narwani T."/>
            <person name="Subramanian S."/>
        </authorList>
    </citation>
    <scope>NUCLEOTIDE SEQUENCE [LARGE SCALE GENOMIC DNA]</scope>
    <source>
        <strain evidence="4">mixupus</strain>
    </source>
</reference>
<sequence length="217" mass="23310">MRPQSPESERRVDSDGVTHITPVRTNKGLGAWLVGGACVFTLACIGLSVWWGSSDIEVEAPPPLAEVPPSHPSPAPEVRARAPRPRPPPVAAVAPQPVAEPELATDTEVQEPDMESQPTGLQLYRPGTKPIKRGLIVPDDFELPPGYVRHFQYTDSGELVAAVLTFHPDHQPTDANGQPVPMPPDRLVPEELAPPGMPIKRLEMAEGAEHAAPSQSP</sequence>
<dbReference type="OrthoDB" id="8907664at2"/>
<organism evidence="3 4">
    <name type="scientific">Pseudomyxococcus hansupus</name>
    <dbReference type="NCBI Taxonomy" id="1297742"/>
    <lineage>
        <taxon>Bacteria</taxon>
        <taxon>Pseudomonadati</taxon>
        <taxon>Myxococcota</taxon>
        <taxon>Myxococcia</taxon>
        <taxon>Myxococcales</taxon>
        <taxon>Cystobacterineae</taxon>
        <taxon>Myxococcaceae</taxon>
        <taxon>Pseudomyxococcus</taxon>
    </lineage>
</organism>
<keyword evidence="2" id="KW-0472">Membrane</keyword>